<evidence type="ECO:0000313" key="4">
    <source>
        <dbReference type="Proteomes" id="UP000183447"/>
    </source>
</evidence>
<dbReference type="AlphaFoldDB" id="A0A1K2HZ66"/>
<accession>A0A1K2HZ66</accession>
<name>A0A1K2HZ66_9HYPH</name>
<dbReference type="RefSeq" id="WP_072343506.1">
    <property type="nucleotide sequence ID" value="NZ_FPKU01000002.1"/>
</dbReference>
<reference evidence="3 4" key="1">
    <citation type="submission" date="2016-11" db="EMBL/GenBank/DDBJ databases">
        <authorList>
            <person name="Jaros S."/>
            <person name="Januszkiewicz K."/>
            <person name="Wedrychowicz H."/>
        </authorList>
    </citation>
    <scope>NUCLEOTIDE SEQUENCE [LARGE SCALE GENOMIC DNA]</scope>
    <source>
        <strain evidence="3 4">ATCC 23634</strain>
    </source>
</reference>
<feature type="signal peptide" evidence="2">
    <location>
        <begin position="1"/>
        <end position="31"/>
    </location>
</feature>
<feature type="region of interest" description="Disordered" evidence="1">
    <location>
        <begin position="78"/>
        <end position="109"/>
    </location>
</feature>
<keyword evidence="2" id="KW-0732">Signal</keyword>
<evidence type="ECO:0000256" key="1">
    <source>
        <dbReference type="SAM" id="MobiDB-lite"/>
    </source>
</evidence>
<dbReference type="EMBL" id="FPKU01000002">
    <property type="protein sequence ID" value="SFZ85373.1"/>
    <property type="molecule type" value="Genomic_DNA"/>
</dbReference>
<evidence type="ECO:0000256" key="2">
    <source>
        <dbReference type="SAM" id="SignalP"/>
    </source>
</evidence>
<proteinExistence type="predicted"/>
<protein>
    <submittedName>
        <fullName evidence="3">Uncharacterized protein</fullName>
    </submittedName>
</protein>
<keyword evidence="4" id="KW-1185">Reference proteome</keyword>
<gene>
    <name evidence="3" type="ORF">SAMN02983003_2537</name>
</gene>
<evidence type="ECO:0000313" key="3">
    <source>
        <dbReference type="EMBL" id="SFZ85373.1"/>
    </source>
</evidence>
<dbReference type="STRING" id="665118.SAMN02983003_2537"/>
<feature type="compositionally biased region" description="Low complexity" evidence="1">
    <location>
        <begin position="90"/>
        <end position="100"/>
    </location>
</feature>
<sequence>MTNWRTWLLAAFAVILMAGPSLTLGARTAMAAALQPQPVEAVRPVQPLVKPCLVFGGSRVFGCVLGIAPVMPQLERQAGSAGAPSIRTTPAALAQPAPAVELPPPRGLA</sequence>
<dbReference type="Proteomes" id="UP000183447">
    <property type="component" value="Unassembled WGS sequence"/>
</dbReference>
<feature type="chain" id="PRO_5012272949" evidence="2">
    <location>
        <begin position="32"/>
        <end position="109"/>
    </location>
</feature>
<organism evidence="3 4">
    <name type="scientific">Devosia enhydra</name>
    <dbReference type="NCBI Taxonomy" id="665118"/>
    <lineage>
        <taxon>Bacteria</taxon>
        <taxon>Pseudomonadati</taxon>
        <taxon>Pseudomonadota</taxon>
        <taxon>Alphaproteobacteria</taxon>
        <taxon>Hyphomicrobiales</taxon>
        <taxon>Devosiaceae</taxon>
        <taxon>Devosia</taxon>
    </lineage>
</organism>